<keyword evidence="3" id="KW-0732">Signal</keyword>
<evidence type="ECO:0000256" key="2">
    <source>
        <dbReference type="ARBA" id="ARBA00022525"/>
    </source>
</evidence>
<dbReference type="Gene3D" id="3.40.33.10">
    <property type="entry name" value="CAP"/>
    <property type="match status" value="1"/>
</dbReference>
<keyword evidence="5" id="KW-1185">Reference proteome</keyword>
<name>A0A7R8UUY9_HERIL</name>
<feature type="signal peptide" evidence="3">
    <location>
        <begin position="1"/>
        <end position="20"/>
    </location>
</feature>
<dbReference type="AlphaFoldDB" id="A0A7R8UUY9"/>
<accession>A0A7R8UUY9</accession>
<reference evidence="4 5" key="1">
    <citation type="submission" date="2020-11" db="EMBL/GenBank/DDBJ databases">
        <authorList>
            <person name="Wallbank WR R."/>
            <person name="Pardo Diaz C."/>
            <person name="Kozak K."/>
            <person name="Martin S."/>
            <person name="Jiggins C."/>
            <person name="Moest M."/>
            <person name="Warren A I."/>
            <person name="Generalovic N T."/>
            <person name="Byers J.R.P. K."/>
            <person name="Montejo-Kovacevich G."/>
            <person name="Yen C E."/>
        </authorList>
    </citation>
    <scope>NUCLEOTIDE SEQUENCE [LARGE SCALE GENOMIC DNA]</scope>
</reference>
<proteinExistence type="predicted"/>
<feature type="chain" id="PRO_5030757267" evidence="3">
    <location>
        <begin position="21"/>
        <end position="172"/>
    </location>
</feature>
<protein>
    <submittedName>
        <fullName evidence="4">Uncharacterized protein</fullName>
    </submittedName>
</protein>
<evidence type="ECO:0000256" key="1">
    <source>
        <dbReference type="ARBA" id="ARBA00004613"/>
    </source>
</evidence>
<evidence type="ECO:0000313" key="4">
    <source>
        <dbReference type="EMBL" id="CAD7087508.1"/>
    </source>
</evidence>
<keyword evidence="2" id="KW-0964">Secreted</keyword>
<dbReference type="SUPFAM" id="SSF55797">
    <property type="entry name" value="PR-1-like"/>
    <property type="match status" value="1"/>
</dbReference>
<evidence type="ECO:0000313" key="5">
    <source>
        <dbReference type="Proteomes" id="UP000594454"/>
    </source>
</evidence>
<dbReference type="EMBL" id="LR899012">
    <property type="protein sequence ID" value="CAD7087508.1"/>
    <property type="molecule type" value="Genomic_DNA"/>
</dbReference>
<organism evidence="4 5">
    <name type="scientific">Hermetia illucens</name>
    <name type="common">Black soldier fly</name>
    <dbReference type="NCBI Taxonomy" id="343691"/>
    <lineage>
        <taxon>Eukaryota</taxon>
        <taxon>Metazoa</taxon>
        <taxon>Ecdysozoa</taxon>
        <taxon>Arthropoda</taxon>
        <taxon>Hexapoda</taxon>
        <taxon>Insecta</taxon>
        <taxon>Pterygota</taxon>
        <taxon>Neoptera</taxon>
        <taxon>Endopterygota</taxon>
        <taxon>Diptera</taxon>
        <taxon>Brachycera</taxon>
        <taxon>Stratiomyomorpha</taxon>
        <taxon>Stratiomyidae</taxon>
        <taxon>Hermetiinae</taxon>
        <taxon>Hermetia</taxon>
    </lineage>
</organism>
<gene>
    <name evidence="4" type="ORF">HERILL_LOCUS10212</name>
</gene>
<dbReference type="InParanoid" id="A0A7R8UUY9"/>
<dbReference type="InterPro" id="IPR035940">
    <property type="entry name" value="CAP_sf"/>
</dbReference>
<evidence type="ECO:0000256" key="3">
    <source>
        <dbReference type="SAM" id="SignalP"/>
    </source>
</evidence>
<dbReference type="OrthoDB" id="43654at2759"/>
<sequence>MSRYAALFLLLLPYIYFSEGYKYRLITREDSFDRCRNLKCEDGQPHSICLKANGPSANCAEFEILKMTAKRKNILINGHNGIRNKIAGYFHIANMLLLHWDEDLHEMARGFLTRCTRGKDSCNFIYNDTFTVGQTYYFNPKLPLNRFVITIMRHWFLEANDIETFADFMKQK</sequence>
<comment type="subcellular location">
    <subcellularLocation>
        <location evidence="1">Secreted</location>
    </subcellularLocation>
</comment>
<dbReference type="Proteomes" id="UP000594454">
    <property type="component" value="Chromosome 4"/>
</dbReference>